<reference evidence="3 4" key="1">
    <citation type="journal article" date="2010" name="Science">
        <title>Genomic comparison of the ants Camponotus floridanus and Harpegnathos saltator.</title>
        <authorList>
            <person name="Bonasio R."/>
            <person name="Zhang G."/>
            <person name="Ye C."/>
            <person name="Mutti N.S."/>
            <person name="Fang X."/>
            <person name="Qin N."/>
            <person name="Donahue G."/>
            <person name="Yang P."/>
            <person name="Li Q."/>
            <person name="Li C."/>
            <person name="Zhang P."/>
            <person name="Huang Z."/>
            <person name="Berger S.L."/>
            <person name="Reinberg D."/>
            <person name="Wang J."/>
            <person name="Liebig J."/>
        </authorList>
    </citation>
    <scope>NUCLEOTIDE SEQUENCE [LARGE SCALE GENOMIC DNA]</scope>
    <source>
        <strain evidence="4">C129</strain>
    </source>
</reference>
<accession>E2B0Q7</accession>
<keyword evidence="1" id="KW-0378">Hydrolase</keyword>
<proteinExistence type="predicted"/>
<dbReference type="GO" id="GO:0004190">
    <property type="term" value="F:aspartic-type endopeptidase activity"/>
    <property type="evidence" value="ECO:0007669"/>
    <property type="project" value="InterPro"/>
</dbReference>
<dbReference type="Pfam" id="PF00077">
    <property type="entry name" value="RVP"/>
    <property type="match status" value="1"/>
</dbReference>
<keyword evidence="4" id="KW-1185">Reference proteome</keyword>
<evidence type="ECO:0000313" key="3">
    <source>
        <dbReference type="EMBL" id="EFN60729.1"/>
    </source>
</evidence>
<evidence type="ECO:0000256" key="1">
    <source>
        <dbReference type="ARBA" id="ARBA00022801"/>
    </source>
</evidence>
<dbReference type="PROSITE" id="PS00141">
    <property type="entry name" value="ASP_PROTEASE"/>
    <property type="match status" value="1"/>
</dbReference>
<gene>
    <name evidence="3" type="ORF">EAG_09368</name>
</gene>
<dbReference type="Gene3D" id="2.40.70.10">
    <property type="entry name" value="Acid Proteases"/>
    <property type="match status" value="1"/>
</dbReference>
<dbReference type="InterPro" id="IPR001995">
    <property type="entry name" value="Peptidase_A2_cat"/>
</dbReference>
<organism evidence="4">
    <name type="scientific">Camponotus floridanus</name>
    <name type="common">Florida carpenter ant</name>
    <dbReference type="NCBI Taxonomy" id="104421"/>
    <lineage>
        <taxon>Eukaryota</taxon>
        <taxon>Metazoa</taxon>
        <taxon>Ecdysozoa</taxon>
        <taxon>Arthropoda</taxon>
        <taxon>Hexapoda</taxon>
        <taxon>Insecta</taxon>
        <taxon>Pterygota</taxon>
        <taxon>Neoptera</taxon>
        <taxon>Endopterygota</taxon>
        <taxon>Hymenoptera</taxon>
        <taxon>Apocrita</taxon>
        <taxon>Aculeata</taxon>
        <taxon>Formicoidea</taxon>
        <taxon>Formicidae</taxon>
        <taxon>Formicinae</taxon>
        <taxon>Camponotus</taxon>
    </lineage>
</organism>
<evidence type="ECO:0000259" key="2">
    <source>
        <dbReference type="PROSITE" id="PS50175"/>
    </source>
</evidence>
<name>E2B0Q7_CAMFO</name>
<dbReference type="InterPro" id="IPR001969">
    <property type="entry name" value="Aspartic_peptidase_AS"/>
</dbReference>
<dbReference type="Proteomes" id="UP000000311">
    <property type="component" value="Unassembled WGS sequence"/>
</dbReference>
<protein>
    <recommendedName>
        <fullName evidence="2">Peptidase A2 domain-containing protein</fullName>
    </recommendedName>
</protein>
<dbReference type="OMA" id="NAQIDEW"/>
<feature type="domain" description="Peptidase A2" evidence="2">
    <location>
        <begin position="13"/>
        <end position="51"/>
    </location>
</feature>
<dbReference type="AlphaFoldDB" id="E2B0Q7"/>
<dbReference type="InterPro" id="IPR021109">
    <property type="entry name" value="Peptidase_aspartic_dom_sf"/>
</dbReference>
<feature type="non-terminal residue" evidence="3">
    <location>
        <position position="1"/>
    </location>
</feature>
<dbReference type="PROSITE" id="PS50175">
    <property type="entry name" value="ASP_PROT_RETROV"/>
    <property type="match status" value="1"/>
</dbReference>
<dbReference type="SUPFAM" id="SSF50630">
    <property type="entry name" value="Acid proteases"/>
    <property type="match status" value="1"/>
</dbReference>
<sequence length="210" mass="23683">KYLQEVTLSGRVIAALIDTGSDISILRSSEYMMMGSPKMRATDMEFCGIGGFSAKILGEFQANIIIDGQVYPIFIRVAPDDVIPCDLIIGANFIDTIEINLKKGVISINPVHELTVGSGTRPEMFMIDAIHDPSTIDVDVLSELEHKHVVENLVNNYKPVQMRETDIKMTIILKDEEPVYQKARRLSQYERDIVNAQIDEWKREGIIRES</sequence>
<dbReference type="InParanoid" id="E2B0Q7"/>
<dbReference type="InterPro" id="IPR018061">
    <property type="entry name" value="Retropepsins"/>
</dbReference>
<dbReference type="GO" id="GO:0006508">
    <property type="term" value="P:proteolysis"/>
    <property type="evidence" value="ECO:0007669"/>
    <property type="project" value="InterPro"/>
</dbReference>
<feature type="non-terminal residue" evidence="3">
    <location>
        <position position="210"/>
    </location>
</feature>
<dbReference type="Gene3D" id="3.10.10.10">
    <property type="entry name" value="HIV Type 1 Reverse Transcriptase, subunit A, domain 1"/>
    <property type="match status" value="1"/>
</dbReference>
<evidence type="ECO:0000313" key="4">
    <source>
        <dbReference type="Proteomes" id="UP000000311"/>
    </source>
</evidence>
<dbReference type="EMBL" id="GL444666">
    <property type="protein sequence ID" value="EFN60729.1"/>
    <property type="molecule type" value="Genomic_DNA"/>
</dbReference>